<evidence type="ECO:0000313" key="2">
    <source>
        <dbReference type="Proteomes" id="UP001498398"/>
    </source>
</evidence>
<organism evidence="1 2">
    <name type="scientific">Marasmiellus scandens</name>
    <dbReference type="NCBI Taxonomy" id="2682957"/>
    <lineage>
        <taxon>Eukaryota</taxon>
        <taxon>Fungi</taxon>
        <taxon>Dikarya</taxon>
        <taxon>Basidiomycota</taxon>
        <taxon>Agaricomycotina</taxon>
        <taxon>Agaricomycetes</taxon>
        <taxon>Agaricomycetidae</taxon>
        <taxon>Agaricales</taxon>
        <taxon>Marasmiineae</taxon>
        <taxon>Omphalotaceae</taxon>
        <taxon>Marasmiellus</taxon>
    </lineage>
</organism>
<reference evidence="1 2" key="1">
    <citation type="submission" date="2024-01" db="EMBL/GenBank/DDBJ databases">
        <title>A draft genome for the cacao thread blight pathogen Marasmiellus scandens.</title>
        <authorList>
            <person name="Baruah I.K."/>
            <person name="Leung J."/>
            <person name="Bukari Y."/>
            <person name="Amoako-Attah I."/>
            <person name="Meinhardt L.W."/>
            <person name="Bailey B.A."/>
            <person name="Cohen S.P."/>
        </authorList>
    </citation>
    <scope>NUCLEOTIDE SEQUENCE [LARGE SCALE GENOMIC DNA]</scope>
    <source>
        <strain evidence="1 2">GH-19</strain>
    </source>
</reference>
<proteinExistence type="predicted"/>
<accession>A0ABR1IME7</accession>
<dbReference type="Proteomes" id="UP001498398">
    <property type="component" value="Unassembled WGS sequence"/>
</dbReference>
<evidence type="ECO:0008006" key="3">
    <source>
        <dbReference type="Google" id="ProtNLM"/>
    </source>
</evidence>
<name>A0ABR1IME7_9AGAR</name>
<dbReference type="EMBL" id="JBANRG010000106">
    <property type="protein sequence ID" value="KAK7435489.1"/>
    <property type="molecule type" value="Genomic_DNA"/>
</dbReference>
<protein>
    <recommendedName>
        <fullName evidence="3">Ubiquitin-like domain-containing protein</fullName>
    </recommendedName>
</protein>
<sequence length="198" mass="22536">MPKQEPSSPKLAHNRTRFSGLVKFCYKQQRIAIPRPESYQDAIFAAEKYFFNYEKNRLAFKTKDLEICAGEWVTMTEESWACAMMDTDYPVRTIIVEELEAAEEHIDYWQGPIVTITVHAYCGLGTRRRYGEVEMSLSLWTSIKDLKIKVRDELKLSESPSALFLEDTGKILGGGDDQKTCEECGITVGTVVKAVLFS</sequence>
<gene>
    <name evidence="1" type="ORF">VKT23_019611</name>
</gene>
<keyword evidence="2" id="KW-1185">Reference proteome</keyword>
<comment type="caution">
    <text evidence="1">The sequence shown here is derived from an EMBL/GenBank/DDBJ whole genome shotgun (WGS) entry which is preliminary data.</text>
</comment>
<evidence type="ECO:0000313" key="1">
    <source>
        <dbReference type="EMBL" id="KAK7435489.1"/>
    </source>
</evidence>